<dbReference type="Gene3D" id="1.25.40.20">
    <property type="entry name" value="Ankyrin repeat-containing domain"/>
    <property type="match status" value="1"/>
</dbReference>
<evidence type="ECO:0000313" key="1">
    <source>
        <dbReference type="EMBL" id="EFA80071.1"/>
    </source>
</evidence>
<dbReference type="InterPro" id="IPR036770">
    <property type="entry name" value="Ankyrin_rpt-contain_sf"/>
</dbReference>
<proteinExistence type="predicted"/>
<dbReference type="AlphaFoldDB" id="D3BDU0"/>
<comment type="caution">
    <text evidence="1">The sequence shown here is derived from an EMBL/GenBank/DDBJ whole genome shotgun (WGS) entry which is preliminary data.</text>
</comment>
<dbReference type="EMBL" id="ADBJ01000031">
    <property type="protein sequence ID" value="EFA80071.1"/>
    <property type="molecule type" value="Genomic_DNA"/>
</dbReference>
<gene>
    <name evidence="1" type="ORF">PPL_06893</name>
</gene>
<protein>
    <recommendedName>
        <fullName evidence="3">Ankyrin repeat protein</fullName>
    </recommendedName>
</protein>
<evidence type="ECO:0008006" key="3">
    <source>
        <dbReference type="Google" id="ProtNLM"/>
    </source>
</evidence>
<dbReference type="GeneID" id="31362374"/>
<dbReference type="SUPFAM" id="SSF140860">
    <property type="entry name" value="Pseudo ankyrin repeat-like"/>
    <property type="match status" value="1"/>
</dbReference>
<organism evidence="1 2">
    <name type="scientific">Heterostelium pallidum (strain ATCC 26659 / Pp 5 / PN500)</name>
    <name type="common">Cellular slime mold</name>
    <name type="synonym">Polysphondylium pallidum</name>
    <dbReference type="NCBI Taxonomy" id="670386"/>
    <lineage>
        <taxon>Eukaryota</taxon>
        <taxon>Amoebozoa</taxon>
        <taxon>Evosea</taxon>
        <taxon>Eumycetozoa</taxon>
        <taxon>Dictyostelia</taxon>
        <taxon>Acytosteliales</taxon>
        <taxon>Acytosteliaceae</taxon>
        <taxon>Heterostelium</taxon>
    </lineage>
</organism>
<dbReference type="RefSeq" id="XP_020432191.1">
    <property type="nucleotide sequence ID" value="XM_020577743.1"/>
</dbReference>
<dbReference type="STRING" id="670386.D3BDU0"/>
<dbReference type="Proteomes" id="UP000001396">
    <property type="component" value="Unassembled WGS sequence"/>
</dbReference>
<evidence type="ECO:0000313" key="2">
    <source>
        <dbReference type="Proteomes" id="UP000001396"/>
    </source>
</evidence>
<dbReference type="InterPro" id="IPR052050">
    <property type="entry name" value="SecEffector_AnkRepeat"/>
</dbReference>
<keyword evidence="2" id="KW-1185">Reference proteome</keyword>
<sequence length="196" mass="22257">MFHRCTNSSLPYHPVSEGNLAILKFLHYNHLITECDTTVFDIAASCGYLSIVRFLSENRTEVCTSSAYDDAAKGGHLKVFKYLIENRTEGFTEQTFHNAKKFNRNNILQYITENKLKANKRIKSNANRDDAFIAAVTKPSIFQYPFRQASTNIQVEADDETVSDEDIVSDEEIDSDNDSVTGYLISLITCYLLDEN</sequence>
<dbReference type="InParanoid" id="D3BDU0"/>
<dbReference type="PANTHER" id="PTHR46586">
    <property type="entry name" value="ANKYRIN REPEAT-CONTAINING PROTEIN"/>
    <property type="match status" value="1"/>
</dbReference>
<reference evidence="1 2" key="1">
    <citation type="journal article" date="2011" name="Genome Res.">
        <title>Phylogeny-wide analysis of social amoeba genomes highlights ancient origins for complex intercellular communication.</title>
        <authorList>
            <person name="Heidel A.J."/>
            <person name="Lawal H.M."/>
            <person name="Felder M."/>
            <person name="Schilde C."/>
            <person name="Helps N.R."/>
            <person name="Tunggal B."/>
            <person name="Rivero F."/>
            <person name="John U."/>
            <person name="Schleicher M."/>
            <person name="Eichinger L."/>
            <person name="Platzer M."/>
            <person name="Noegel A.A."/>
            <person name="Schaap P."/>
            <person name="Gloeckner G."/>
        </authorList>
    </citation>
    <scope>NUCLEOTIDE SEQUENCE [LARGE SCALE GENOMIC DNA]</scope>
    <source>
        <strain evidence="2">ATCC 26659 / Pp 5 / PN500</strain>
    </source>
</reference>
<accession>D3BDU0</accession>
<name>D3BDU0_HETP5</name>
<dbReference type="PANTHER" id="PTHR46586:SF3">
    <property type="entry name" value="ANKYRIN REPEAT-CONTAINING PROTEIN"/>
    <property type="match status" value="1"/>
</dbReference>